<dbReference type="EMBL" id="FLQU01000214">
    <property type="protein sequence ID" value="SBS82532.1"/>
    <property type="molecule type" value="Genomic_DNA"/>
</dbReference>
<keyword evidence="1" id="KW-0812">Transmembrane</keyword>
<evidence type="ECO:0000313" key="3">
    <source>
        <dbReference type="Proteomes" id="UP000078560"/>
    </source>
</evidence>
<proteinExistence type="predicted"/>
<accession>A0A1A8VT69</accession>
<feature type="transmembrane region" description="Helical" evidence="1">
    <location>
        <begin position="222"/>
        <end position="241"/>
    </location>
</feature>
<organism evidence="2 3">
    <name type="scientific">Plasmodium ovale curtisi</name>
    <dbReference type="NCBI Taxonomy" id="864141"/>
    <lineage>
        <taxon>Eukaryota</taxon>
        <taxon>Sar</taxon>
        <taxon>Alveolata</taxon>
        <taxon>Apicomplexa</taxon>
        <taxon>Aconoidasida</taxon>
        <taxon>Haemosporida</taxon>
        <taxon>Plasmodiidae</taxon>
        <taxon>Plasmodium</taxon>
        <taxon>Plasmodium (Plasmodium)</taxon>
    </lineage>
</organism>
<dbReference type="Proteomes" id="UP000078560">
    <property type="component" value="Unassembled WGS sequence"/>
</dbReference>
<dbReference type="Pfam" id="PF05795">
    <property type="entry name" value="Plasmodium_Vir"/>
    <property type="match status" value="2"/>
</dbReference>
<gene>
    <name evidence="2" type="ORF">POVCU2_0015790</name>
</gene>
<protein>
    <submittedName>
        <fullName evidence="2">PIR Superfamily Protein</fullName>
    </submittedName>
</protein>
<dbReference type="AlphaFoldDB" id="A0A1A8VT69"/>
<keyword evidence="1" id="KW-0472">Membrane</keyword>
<reference evidence="3" key="1">
    <citation type="submission" date="2016-05" db="EMBL/GenBank/DDBJ databases">
        <authorList>
            <person name="Naeem Raeece"/>
        </authorList>
    </citation>
    <scope>NUCLEOTIDE SEQUENCE [LARGE SCALE GENOMIC DNA]</scope>
</reference>
<name>A0A1A8VT69_PLAOA</name>
<dbReference type="InterPro" id="IPR008780">
    <property type="entry name" value="Plasmodium_Vir"/>
</dbReference>
<evidence type="ECO:0000313" key="2">
    <source>
        <dbReference type="EMBL" id="SBS82532.1"/>
    </source>
</evidence>
<sequence length="292" mass="34416">METLTGEENYNLVSSFLQYKEYFDYDNNSYYNNYLGPCNIIKSKYFNDAFISPCVSIAKYLTVLGVKNTIQERLEGCKYLSFRLNIELQKITNPELDTLGSYQKLINQFNSVDSKLNVCQKHIEHFSNDVLENLKRLNVLHEKFHQLKNKEKCNGDICVCAKNFYDSYMSYKDSCDYNRNNAFCKELGNFKEPYDEKLSTLMCDDKAPRLLPSIKVNDQTSIILMLVVAIIIIPIIIFILYKFTSFGPWAFTQMRRKEIIWKNIIKKTKKLLKRSENHHILLQNSEFNIKYH</sequence>
<evidence type="ECO:0000256" key="1">
    <source>
        <dbReference type="SAM" id="Phobius"/>
    </source>
</evidence>
<keyword evidence="1" id="KW-1133">Transmembrane helix</keyword>